<accession>A0A430AU14</accession>
<protein>
    <recommendedName>
        <fullName evidence="3">DNA-binding protein</fullName>
    </recommendedName>
</protein>
<gene>
    <name evidence="1" type="ORF">CBF29_07660</name>
</gene>
<dbReference type="AlphaFoldDB" id="A0A430AU14"/>
<evidence type="ECO:0000313" key="2">
    <source>
        <dbReference type="Proteomes" id="UP000287605"/>
    </source>
</evidence>
<dbReference type="EMBL" id="NGKA01000010">
    <property type="protein sequence ID" value="RSU11549.1"/>
    <property type="molecule type" value="Genomic_DNA"/>
</dbReference>
<name>A0A430AU14_9ENTE</name>
<dbReference type="OrthoDB" id="2294204at2"/>
<dbReference type="RefSeq" id="WP_126809174.1">
    <property type="nucleotide sequence ID" value="NZ_NGKA01000010.1"/>
</dbReference>
<reference evidence="1 2" key="1">
    <citation type="submission" date="2017-05" db="EMBL/GenBank/DDBJ databases">
        <title>Vagococcus spp. assemblies.</title>
        <authorList>
            <person name="Gulvik C.A."/>
        </authorList>
    </citation>
    <scope>NUCLEOTIDE SEQUENCE [LARGE SCALE GENOMIC DNA]</scope>
    <source>
        <strain evidence="1 2">CCUG 51432</strain>
    </source>
</reference>
<keyword evidence="2" id="KW-1185">Reference proteome</keyword>
<organism evidence="1 2">
    <name type="scientific">Vagococcus elongatus</name>
    <dbReference type="NCBI Taxonomy" id="180344"/>
    <lineage>
        <taxon>Bacteria</taxon>
        <taxon>Bacillati</taxon>
        <taxon>Bacillota</taxon>
        <taxon>Bacilli</taxon>
        <taxon>Lactobacillales</taxon>
        <taxon>Enterococcaceae</taxon>
        <taxon>Vagococcus</taxon>
    </lineage>
</organism>
<evidence type="ECO:0000313" key="1">
    <source>
        <dbReference type="EMBL" id="RSU11549.1"/>
    </source>
</evidence>
<evidence type="ECO:0008006" key="3">
    <source>
        <dbReference type="Google" id="ProtNLM"/>
    </source>
</evidence>
<proteinExistence type="predicted"/>
<dbReference type="Proteomes" id="UP000287605">
    <property type="component" value="Unassembled WGS sequence"/>
</dbReference>
<sequence>MKNNQLSVIEKAVLSMIPHGKNNRKPLKEISAGIDLDTRSIQSIINRLVMVYHIPICALRETGGVYIPLTEEERQEGLKGLKSQASDMNRRIEIVESVDLNKRVMETEREVIS</sequence>
<comment type="caution">
    <text evidence="1">The sequence shown here is derived from an EMBL/GenBank/DDBJ whole genome shotgun (WGS) entry which is preliminary data.</text>
</comment>